<gene>
    <name evidence="3" type="ORF">J4573_46630</name>
</gene>
<dbReference type="GO" id="GO:0005886">
    <property type="term" value="C:plasma membrane"/>
    <property type="evidence" value="ECO:0007669"/>
    <property type="project" value="UniProtKB-SubCell"/>
</dbReference>
<feature type="region of interest" description="Disordered" evidence="1">
    <location>
        <begin position="276"/>
        <end position="317"/>
    </location>
</feature>
<keyword evidence="4" id="KW-1185">Reference proteome</keyword>
<evidence type="ECO:0000313" key="4">
    <source>
        <dbReference type="Proteomes" id="UP000669179"/>
    </source>
</evidence>
<dbReference type="RefSeq" id="WP_208262866.1">
    <property type="nucleotide sequence ID" value="NZ_JAGEOJ010000028.1"/>
</dbReference>
<evidence type="ECO:0000256" key="2">
    <source>
        <dbReference type="SAM" id="Phobius"/>
    </source>
</evidence>
<feature type="transmembrane region" description="Helical" evidence="2">
    <location>
        <begin position="159"/>
        <end position="185"/>
    </location>
</feature>
<accession>A0A939PR33</accession>
<dbReference type="Pfam" id="PF12679">
    <property type="entry name" value="ABC2_membrane_2"/>
    <property type="match status" value="1"/>
</dbReference>
<evidence type="ECO:0000256" key="1">
    <source>
        <dbReference type="SAM" id="MobiDB-lite"/>
    </source>
</evidence>
<proteinExistence type="predicted"/>
<feature type="transmembrane region" description="Helical" evidence="2">
    <location>
        <begin position="192"/>
        <end position="211"/>
    </location>
</feature>
<keyword evidence="2" id="KW-0472">Membrane</keyword>
<dbReference type="GO" id="GO:0140359">
    <property type="term" value="F:ABC-type transporter activity"/>
    <property type="evidence" value="ECO:0007669"/>
    <property type="project" value="InterPro"/>
</dbReference>
<evidence type="ECO:0000313" key="3">
    <source>
        <dbReference type="EMBL" id="MBO2454634.1"/>
    </source>
</evidence>
<sequence length="369" mass="39563">MIWLTWRQLRAGAAMLAAALAALALLLAVTGPGLSDDFSKGSAACVTQNDGCSQFFQTFYHDNQALFLITAVVVMLVPALVGLFWGAPLIARELEAGTHRLVWNQSITRTRWLAVKLGLTGLAAMVAAGIGGLAVTWWAGPVDKAAAGNTPGFPRLGAVLFPARGIVPIGYAAFAFALGVALGMLIRRTLPAMAITLTVFAALQVAMPLLLRPHLIPAQHSYFRIDPATNVDFMERANGGPLNLTLKAQVPTDTSAWVLSQRLVDKARHTVHGALPLAANGPCNAPPPSQEQNQGPQGQGPGQGQAGKTSPPGEKQCFDEIDRLGYRQEVTYQPSSRFWTFQVIETGIYTALAALLAGFSFWWIRRRLT</sequence>
<keyword evidence="2" id="KW-0812">Transmembrane</keyword>
<dbReference type="EMBL" id="JAGEOJ010000028">
    <property type="protein sequence ID" value="MBO2454634.1"/>
    <property type="molecule type" value="Genomic_DNA"/>
</dbReference>
<protein>
    <submittedName>
        <fullName evidence="3">ABC transporter permease subunit</fullName>
    </submittedName>
</protein>
<feature type="transmembrane region" description="Helical" evidence="2">
    <location>
        <begin position="65"/>
        <end position="91"/>
    </location>
</feature>
<name>A0A939PR33_9ACTN</name>
<keyword evidence="2" id="KW-1133">Transmembrane helix</keyword>
<comment type="caution">
    <text evidence="3">The sequence shown here is derived from an EMBL/GenBank/DDBJ whole genome shotgun (WGS) entry which is preliminary data.</text>
</comment>
<organism evidence="3 4">
    <name type="scientific">Actinomadura barringtoniae</name>
    <dbReference type="NCBI Taxonomy" id="1427535"/>
    <lineage>
        <taxon>Bacteria</taxon>
        <taxon>Bacillati</taxon>
        <taxon>Actinomycetota</taxon>
        <taxon>Actinomycetes</taxon>
        <taxon>Streptosporangiales</taxon>
        <taxon>Thermomonosporaceae</taxon>
        <taxon>Actinomadura</taxon>
    </lineage>
</organism>
<reference evidence="3" key="1">
    <citation type="submission" date="2021-03" db="EMBL/GenBank/DDBJ databases">
        <authorList>
            <person name="Kanchanasin P."/>
            <person name="Saeng-In P."/>
            <person name="Phongsopitanun W."/>
            <person name="Yuki M."/>
            <person name="Kudo T."/>
            <person name="Ohkuma M."/>
            <person name="Tanasupawat S."/>
        </authorList>
    </citation>
    <scope>NUCLEOTIDE SEQUENCE</scope>
    <source>
        <strain evidence="3">GKU 128</strain>
    </source>
</reference>
<feature type="transmembrane region" description="Helical" evidence="2">
    <location>
        <begin position="346"/>
        <end position="364"/>
    </location>
</feature>
<dbReference type="AlphaFoldDB" id="A0A939PR33"/>
<feature type="transmembrane region" description="Helical" evidence="2">
    <location>
        <begin position="112"/>
        <end position="139"/>
    </location>
</feature>
<dbReference type="Proteomes" id="UP000669179">
    <property type="component" value="Unassembled WGS sequence"/>
</dbReference>